<dbReference type="RefSeq" id="WP_110838706.1">
    <property type="nucleotide sequence ID" value="NZ_QJVJ01000002.1"/>
</dbReference>
<dbReference type="PANTHER" id="PTHR43875:SF1">
    <property type="entry name" value="OSMOPROTECTIVE COMPOUNDS UPTAKE ATP-BINDING PROTEIN GGTA"/>
    <property type="match status" value="1"/>
</dbReference>
<dbReference type="InterPro" id="IPR027417">
    <property type="entry name" value="P-loop_NTPase"/>
</dbReference>
<dbReference type="InterPro" id="IPR003439">
    <property type="entry name" value="ABC_transporter-like_ATP-bd"/>
</dbReference>
<dbReference type="GO" id="GO:0140359">
    <property type="term" value="F:ABC-type transporter activity"/>
    <property type="evidence" value="ECO:0007669"/>
    <property type="project" value="InterPro"/>
</dbReference>
<dbReference type="Pfam" id="PF17912">
    <property type="entry name" value="OB_MalK"/>
    <property type="match status" value="1"/>
</dbReference>
<name>A0A2V5KVN5_9BACL</name>
<evidence type="ECO:0000256" key="2">
    <source>
        <dbReference type="ARBA" id="ARBA00022741"/>
    </source>
</evidence>
<dbReference type="OrthoDB" id="9802264at2"/>
<evidence type="ECO:0000256" key="3">
    <source>
        <dbReference type="ARBA" id="ARBA00022840"/>
    </source>
</evidence>
<feature type="domain" description="ABC transporter" evidence="4">
    <location>
        <begin position="4"/>
        <end position="236"/>
    </location>
</feature>
<dbReference type="GO" id="GO:0055052">
    <property type="term" value="C:ATP-binding cassette (ABC) transporter complex, substrate-binding subunit-containing"/>
    <property type="evidence" value="ECO:0007669"/>
    <property type="project" value="TreeGrafter"/>
</dbReference>
<comment type="caution">
    <text evidence="5">The sequence shown here is derived from an EMBL/GenBank/DDBJ whole genome shotgun (WGS) entry which is preliminary data.</text>
</comment>
<organism evidence="5 6">
    <name type="scientific">Paenibacillus flagellatus</name>
    <dbReference type="NCBI Taxonomy" id="2211139"/>
    <lineage>
        <taxon>Bacteria</taxon>
        <taxon>Bacillati</taxon>
        <taxon>Bacillota</taxon>
        <taxon>Bacilli</taxon>
        <taxon>Bacillales</taxon>
        <taxon>Paenibacillaceae</taxon>
        <taxon>Paenibacillus</taxon>
    </lineage>
</organism>
<dbReference type="InterPro" id="IPR008995">
    <property type="entry name" value="Mo/tungstate-bd_C_term_dom"/>
</dbReference>
<dbReference type="GO" id="GO:0008643">
    <property type="term" value="P:carbohydrate transport"/>
    <property type="evidence" value="ECO:0007669"/>
    <property type="project" value="InterPro"/>
</dbReference>
<evidence type="ECO:0000313" key="5">
    <source>
        <dbReference type="EMBL" id="PYI56177.1"/>
    </source>
</evidence>
<sequence length="377" mass="42395">MGSVSFRHVRKKYPSERRYSVDDFHLDVSDGEFLVLVGPSGCGKSTLLRMLAGLEDITEGEMYIGGRMINYVPPKDRNIAMVFQNYALYPHMSVYENIAFGLRLRKVAKHELHERVSRAAKVLEIENHLPKLPGRLSGGQRQRVALGRAIVREPDVFLMDEPLSNLDAKLRVQMREEITRLHRKLQSTFLYVTHDQIEAMTMGTRIVIMRDGVIQQVGTPRDIYASPRNMFVGGFIGTPPMNFVHGRIRSEGDTLYFETKRYALALPADKRKRLLEGGYGRRAVVMGVRAEKAECRPGRGSGAGPAGGGDGREFPCRIDRIEFMGSDAYAHVSNEEHRLVVRVDPLGFAGIEGDPATVRIPTEDVHLFDPETEELLC</sequence>
<dbReference type="InterPro" id="IPR015855">
    <property type="entry name" value="ABC_transpr_MalK-like"/>
</dbReference>
<dbReference type="CDD" id="cd03301">
    <property type="entry name" value="ABC_MalK_N"/>
    <property type="match status" value="1"/>
</dbReference>
<dbReference type="InterPro" id="IPR047641">
    <property type="entry name" value="ABC_transpr_MalK/UgpC-like"/>
</dbReference>
<accession>A0A2V5KVN5</accession>
<dbReference type="Proteomes" id="UP000247476">
    <property type="component" value="Unassembled WGS sequence"/>
</dbReference>
<keyword evidence="2" id="KW-0547">Nucleotide-binding</keyword>
<reference evidence="5 6" key="1">
    <citation type="submission" date="2018-05" db="EMBL/GenBank/DDBJ databases">
        <title>Paenibacillus flagellatus sp. nov., isolated from selenium mineral soil.</title>
        <authorList>
            <person name="Dai X."/>
        </authorList>
    </citation>
    <scope>NUCLEOTIDE SEQUENCE [LARGE SCALE GENOMIC DNA]</scope>
    <source>
        <strain evidence="5 6">DXL2</strain>
    </source>
</reference>
<dbReference type="NCBIfam" id="NF008653">
    <property type="entry name" value="PRK11650.1"/>
    <property type="match status" value="1"/>
</dbReference>
<dbReference type="PANTHER" id="PTHR43875">
    <property type="entry name" value="MALTODEXTRIN IMPORT ATP-BINDING PROTEIN MSMX"/>
    <property type="match status" value="1"/>
</dbReference>
<keyword evidence="3 5" id="KW-0067">ATP-binding</keyword>
<dbReference type="PROSITE" id="PS50893">
    <property type="entry name" value="ABC_TRANSPORTER_2"/>
    <property type="match status" value="1"/>
</dbReference>
<gene>
    <name evidence="5" type="ORF">DLM86_04090</name>
</gene>
<dbReference type="GO" id="GO:0016887">
    <property type="term" value="F:ATP hydrolysis activity"/>
    <property type="evidence" value="ECO:0007669"/>
    <property type="project" value="InterPro"/>
</dbReference>
<proteinExistence type="predicted"/>
<dbReference type="GO" id="GO:0005524">
    <property type="term" value="F:ATP binding"/>
    <property type="evidence" value="ECO:0007669"/>
    <property type="project" value="UniProtKB-KW"/>
</dbReference>
<dbReference type="Gene3D" id="2.40.50.100">
    <property type="match status" value="1"/>
</dbReference>
<protein>
    <submittedName>
        <fullName evidence="5">Sugar ABC transporter ATP-binding protein</fullName>
    </submittedName>
</protein>
<dbReference type="FunFam" id="3.40.50.300:FF:000042">
    <property type="entry name" value="Maltose/maltodextrin ABC transporter, ATP-binding protein"/>
    <property type="match status" value="1"/>
</dbReference>
<dbReference type="SMART" id="SM00382">
    <property type="entry name" value="AAA"/>
    <property type="match status" value="1"/>
</dbReference>
<dbReference type="Gene3D" id="3.40.50.300">
    <property type="entry name" value="P-loop containing nucleotide triphosphate hydrolases"/>
    <property type="match status" value="1"/>
</dbReference>
<dbReference type="InterPro" id="IPR012340">
    <property type="entry name" value="NA-bd_OB-fold"/>
</dbReference>
<dbReference type="InterPro" id="IPR040582">
    <property type="entry name" value="OB_MalK-like"/>
</dbReference>
<evidence type="ECO:0000256" key="1">
    <source>
        <dbReference type="ARBA" id="ARBA00022448"/>
    </source>
</evidence>
<dbReference type="InterPro" id="IPR017871">
    <property type="entry name" value="ABC_transporter-like_CS"/>
</dbReference>
<dbReference type="PROSITE" id="PS00211">
    <property type="entry name" value="ABC_TRANSPORTER_1"/>
    <property type="match status" value="1"/>
</dbReference>
<evidence type="ECO:0000313" key="6">
    <source>
        <dbReference type="Proteomes" id="UP000247476"/>
    </source>
</evidence>
<keyword evidence="6" id="KW-1185">Reference proteome</keyword>
<dbReference type="SUPFAM" id="SSF52540">
    <property type="entry name" value="P-loop containing nucleoside triphosphate hydrolases"/>
    <property type="match status" value="1"/>
</dbReference>
<keyword evidence="1" id="KW-0813">Transport</keyword>
<dbReference type="Pfam" id="PF00005">
    <property type="entry name" value="ABC_tran"/>
    <property type="match status" value="1"/>
</dbReference>
<dbReference type="EMBL" id="QJVJ01000002">
    <property type="protein sequence ID" value="PYI56177.1"/>
    <property type="molecule type" value="Genomic_DNA"/>
</dbReference>
<evidence type="ECO:0000259" key="4">
    <source>
        <dbReference type="PROSITE" id="PS50893"/>
    </source>
</evidence>
<dbReference type="Gene3D" id="2.40.50.140">
    <property type="entry name" value="Nucleic acid-binding proteins"/>
    <property type="match status" value="1"/>
</dbReference>
<dbReference type="SUPFAM" id="SSF50331">
    <property type="entry name" value="MOP-like"/>
    <property type="match status" value="1"/>
</dbReference>
<dbReference type="InterPro" id="IPR003593">
    <property type="entry name" value="AAA+_ATPase"/>
</dbReference>
<dbReference type="AlphaFoldDB" id="A0A2V5KVN5"/>